<proteinExistence type="predicted"/>
<dbReference type="EMBL" id="FQXJ01000003">
    <property type="protein sequence ID" value="SHH12104.1"/>
    <property type="molecule type" value="Genomic_DNA"/>
</dbReference>
<protein>
    <submittedName>
        <fullName evidence="1">Uncharacterized protein</fullName>
    </submittedName>
</protein>
<name>A0A1M5QD56_9FIRM</name>
<sequence>MNYISQLELKRATVRRFSAVSVGPNSIFQLVCRDSEATESLFNIYYKVYLFCPEIFSELSEQLQKIIC</sequence>
<gene>
    <name evidence="1" type="ORF">SAMN02746098_00223</name>
</gene>
<evidence type="ECO:0000313" key="2">
    <source>
        <dbReference type="Proteomes" id="UP000183954"/>
    </source>
</evidence>
<dbReference type="Proteomes" id="UP000183954">
    <property type="component" value="Unassembled WGS sequence"/>
</dbReference>
<dbReference type="AlphaFoldDB" id="A0A1M5QD56"/>
<keyword evidence="2" id="KW-1185">Reference proteome</keyword>
<reference evidence="2" key="1">
    <citation type="submission" date="2016-11" db="EMBL/GenBank/DDBJ databases">
        <authorList>
            <person name="Varghese N."/>
            <person name="Submissions S."/>
        </authorList>
    </citation>
    <scope>NUCLEOTIDE SEQUENCE [LARGE SCALE GENOMIC DNA]</scope>
    <source>
        <strain evidence="2">DSM 15449</strain>
    </source>
</reference>
<organism evidence="1 2">
    <name type="scientific">Desulfosporosinus lacus DSM 15449</name>
    <dbReference type="NCBI Taxonomy" id="1121420"/>
    <lineage>
        <taxon>Bacteria</taxon>
        <taxon>Bacillati</taxon>
        <taxon>Bacillota</taxon>
        <taxon>Clostridia</taxon>
        <taxon>Eubacteriales</taxon>
        <taxon>Desulfitobacteriaceae</taxon>
        <taxon>Desulfosporosinus</taxon>
    </lineage>
</organism>
<accession>A0A1M5QD56</accession>
<evidence type="ECO:0000313" key="1">
    <source>
        <dbReference type="EMBL" id="SHH12104.1"/>
    </source>
</evidence>